<proteinExistence type="predicted"/>
<evidence type="ECO:0000313" key="2">
    <source>
        <dbReference type="Proteomes" id="UP000037122"/>
    </source>
</evidence>
<dbReference type="AlphaFoldDB" id="A0A0L0NVQ6"/>
<name>A0A0L0NVQ6_CANAR</name>
<evidence type="ECO:0000313" key="1">
    <source>
        <dbReference type="EMBL" id="KND98093.1"/>
    </source>
</evidence>
<reference evidence="2" key="1">
    <citation type="journal article" date="2015" name="BMC Genomics">
        <title>Draft genome of a commonly misdiagnosed multidrug resistant pathogen Candida auris.</title>
        <authorList>
            <person name="Chatterjee S."/>
            <person name="Alampalli S.V."/>
            <person name="Nageshan R.K."/>
            <person name="Chettiar S.T."/>
            <person name="Joshi S."/>
            <person name="Tatu U.S."/>
        </authorList>
    </citation>
    <scope>NUCLEOTIDE SEQUENCE [LARGE SCALE GENOMIC DNA]</scope>
    <source>
        <strain evidence="2">6684</strain>
    </source>
</reference>
<dbReference type="EMBL" id="LGST01000035">
    <property type="protein sequence ID" value="KND98093.1"/>
    <property type="molecule type" value="Genomic_DNA"/>
</dbReference>
<gene>
    <name evidence="1" type="ORF">QG37_05072</name>
</gene>
<sequence>MTTILFNVTFVKIRQQRRECWMINTSQADRVLSGRKMCKMAWSRINSIKVSMIAFFQLAKNGSVERNLGELWHLWVLRGTISFWRRRYGTEGVLARPLR</sequence>
<dbReference type="Proteomes" id="UP000037122">
    <property type="component" value="Unassembled WGS sequence"/>
</dbReference>
<organism evidence="1 2">
    <name type="scientific">Candidozyma auris</name>
    <name type="common">Yeast</name>
    <name type="synonym">Candida auris</name>
    <dbReference type="NCBI Taxonomy" id="498019"/>
    <lineage>
        <taxon>Eukaryota</taxon>
        <taxon>Fungi</taxon>
        <taxon>Dikarya</taxon>
        <taxon>Ascomycota</taxon>
        <taxon>Saccharomycotina</taxon>
        <taxon>Pichiomycetes</taxon>
        <taxon>Metschnikowiaceae</taxon>
        <taxon>Candidozyma</taxon>
    </lineage>
</organism>
<accession>A0A0L0NVQ6</accession>
<comment type="caution">
    <text evidence="1">The sequence shown here is derived from an EMBL/GenBank/DDBJ whole genome shotgun (WGS) entry which is preliminary data.</text>
</comment>
<dbReference type="VEuPathDB" id="FungiDB:QG37_05072"/>
<protein>
    <submittedName>
        <fullName evidence="1">Uncharacterized protein</fullName>
    </submittedName>
</protein>